<dbReference type="CDD" id="cd00093">
    <property type="entry name" value="HTH_XRE"/>
    <property type="match status" value="1"/>
</dbReference>
<dbReference type="PROSITE" id="PS50943">
    <property type="entry name" value="HTH_CROC1"/>
    <property type="match status" value="1"/>
</dbReference>
<dbReference type="Gene3D" id="1.10.260.40">
    <property type="entry name" value="lambda repressor-like DNA-binding domains"/>
    <property type="match status" value="1"/>
</dbReference>
<dbReference type="OrthoDB" id="4427456at2"/>
<proteinExistence type="predicted"/>
<dbReference type="SUPFAM" id="SSF47413">
    <property type="entry name" value="lambda repressor-like DNA-binding domains"/>
    <property type="match status" value="1"/>
</dbReference>
<evidence type="ECO:0000256" key="1">
    <source>
        <dbReference type="ARBA" id="ARBA00023125"/>
    </source>
</evidence>
<dbReference type="InterPro" id="IPR001387">
    <property type="entry name" value="Cro/C1-type_HTH"/>
</dbReference>
<keyword evidence="2" id="KW-0472">Membrane</keyword>
<keyword evidence="2" id="KW-1133">Transmembrane helix</keyword>
<name>A0A430B961_9ENTE</name>
<gene>
    <name evidence="4" type="ORF">CBF28_01545</name>
</gene>
<protein>
    <recommendedName>
        <fullName evidence="3">HTH cro/C1-type domain-containing protein</fullName>
    </recommendedName>
</protein>
<evidence type="ECO:0000256" key="2">
    <source>
        <dbReference type="SAM" id="Phobius"/>
    </source>
</evidence>
<accession>A0A430B961</accession>
<keyword evidence="2" id="KW-0812">Transmembrane</keyword>
<sequence>MILGEKIKSIRQENKLSQEEFSEKFNVTRQTVSNWENGKSVPDLETIVKMSDEFNVSTDELLKGDKSVVQKIDSEKKKKNTLFMILIVLIVGINFSGIFFYKELQKKNTVSFTMKDDKTMDVKNKKMEEIGVGYFAVPKKGNYQLKLDGEIDSGEVEVLIKNSQSNNTVYENSKDHIEDEQLVLLDEGSYKIQVRVKNMKEKHVSLSYTIGIANK</sequence>
<evidence type="ECO:0000313" key="4">
    <source>
        <dbReference type="EMBL" id="RSU16896.1"/>
    </source>
</evidence>
<dbReference type="Proteomes" id="UP000288028">
    <property type="component" value="Unassembled WGS sequence"/>
</dbReference>
<feature type="transmembrane region" description="Helical" evidence="2">
    <location>
        <begin position="81"/>
        <end position="101"/>
    </location>
</feature>
<feature type="domain" description="HTH cro/C1-type" evidence="3">
    <location>
        <begin position="7"/>
        <end position="61"/>
    </location>
</feature>
<evidence type="ECO:0000313" key="5">
    <source>
        <dbReference type="Proteomes" id="UP000288028"/>
    </source>
</evidence>
<evidence type="ECO:0000259" key="3">
    <source>
        <dbReference type="PROSITE" id="PS50943"/>
    </source>
</evidence>
<dbReference type="Pfam" id="PF01381">
    <property type="entry name" value="HTH_3"/>
    <property type="match status" value="1"/>
</dbReference>
<keyword evidence="5" id="KW-1185">Reference proteome</keyword>
<dbReference type="SMART" id="SM00530">
    <property type="entry name" value="HTH_XRE"/>
    <property type="match status" value="1"/>
</dbReference>
<dbReference type="EMBL" id="NGKB01000001">
    <property type="protein sequence ID" value="RSU16896.1"/>
    <property type="molecule type" value="Genomic_DNA"/>
</dbReference>
<organism evidence="4 5">
    <name type="scientific">Vagococcus carniphilus</name>
    <dbReference type="NCBI Taxonomy" id="218144"/>
    <lineage>
        <taxon>Bacteria</taxon>
        <taxon>Bacillati</taxon>
        <taxon>Bacillota</taxon>
        <taxon>Bacilli</taxon>
        <taxon>Lactobacillales</taxon>
        <taxon>Enterococcaceae</taxon>
        <taxon>Vagococcus</taxon>
    </lineage>
</organism>
<dbReference type="PANTHER" id="PTHR46558:SF15">
    <property type="entry name" value="HELIX-TURN-HELIX DOMAIN PROTEIN"/>
    <property type="match status" value="1"/>
</dbReference>
<dbReference type="RefSeq" id="WP_126791184.1">
    <property type="nucleotide sequence ID" value="NZ_CP060720.1"/>
</dbReference>
<reference evidence="4 5" key="1">
    <citation type="submission" date="2017-05" db="EMBL/GenBank/DDBJ databases">
        <title>Vagococcus spp. assemblies.</title>
        <authorList>
            <person name="Gulvik C.A."/>
        </authorList>
    </citation>
    <scope>NUCLEOTIDE SEQUENCE [LARGE SCALE GENOMIC DNA]</scope>
    <source>
        <strain evidence="4 5">SS1714</strain>
    </source>
</reference>
<dbReference type="InterPro" id="IPR010982">
    <property type="entry name" value="Lambda_DNA-bd_dom_sf"/>
</dbReference>
<dbReference type="GeneID" id="95579741"/>
<comment type="caution">
    <text evidence="4">The sequence shown here is derived from an EMBL/GenBank/DDBJ whole genome shotgun (WGS) entry which is preliminary data.</text>
</comment>
<dbReference type="AlphaFoldDB" id="A0A430B961"/>
<keyword evidence="1" id="KW-0238">DNA-binding</keyword>
<dbReference type="PANTHER" id="PTHR46558">
    <property type="entry name" value="TRACRIPTIONAL REGULATORY PROTEIN-RELATED-RELATED"/>
    <property type="match status" value="1"/>
</dbReference>
<dbReference type="GO" id="GO:0003677">
    <property type="term" value="F:DNA binding"/>
    <property type="evidence" value="ECO:0007669"/>
    <property type="project" value="UniProtKB-KW"/>
</dbReference>